<protein>
    <submittedName>
        <fullName evidence="3">Uncharacterized protein</fullName>
    </submittedName>
</protein>
<proteinExistence type="predicted"/>
<accession>A0ABX1VG53</accession>
<feature type="compositionally biased region" description="Acidic residues" evidence="1">
    <location>
        <begin position="164"/>
        <end position="176"/>
    </location>
</feature>
<feature type="chain" id="PRO_5047229800" evidence="2">
    <location>
        <begin position="30"/>
        <end position="176"/>
    </location>
</feature>
<evidence type="ECO:0000256" key="2">
    <source>
        <dbReference type="SAM" id="SignalP"/>
    </source>
</evidence>
<dbReference type="EMBL" id="WTPX01000103">
    <property type="protein sequence ID" value="NNJ26865.1"/>
    <property type="molecule type" value="Genomic_DNA"/>
</dbReference>
<comment type="caution">
    <text evidence="3">The sequence shown here is derived from an EMBL/GenBank/DDBJ whole genome shotgun (WGS) entry which is preliminary data.</text>
</comment>
<dbReference type="RefSeq" id="WP_171188313.1">
    <property type="nucleotide sequence ID" value="NZ_WTPX01000103.1"/>
</dbReference>
<dbReference type="Proteomes" id="UP000609651">
    <property type="component" value="Unassembled WGS sequence"/>
</dbReference>
<keyword evidence="2" id="KW-0732">Signal</keyword>
<evidence type="ECO:0000313" key="3">
    <source>
        <dbReference type="EMBL" id="NNJ26865.1"/>
    </source>
</evidence>
<evidence type="ECO:0000256" key="1">
    <source>
        <dbReference type="SAM" id="MobiDB-lite"/>
    </source>
</evidence>
<sequence length="176" mass="19820">MTVPRSSLFVGLTAAAAAGLVALPGSFDAAAQADAASFNAPAANVNAARRQYYSNWHYSGPSRYHYRVYHYKPTPTYTTYHRRYVVYYPQRPRYVYYYNPYRNVYLGRFDLEAEGEKKYSKLEAKDQKGNLDEIPEKAFPALDQMPVIPDAEDGERMAPLPEGLPDDEGEGGGDED</sequence>
<evidence type="ECO:0000313" key="4">
    <source>
        <dbReference type="Proteomes" id="UP000609651"/>
    </source>
</evidence>
<feature type="signal peptide" evidence="2">
    <location>
        <begin position="1"/>
        <end position="29"/>
    </location>
</feature>
<reference evidence="3 4" key="1">
    <citation type="journal article" date="2020" name="Syst. Appl. Microbiol.">
        <title>Alienimonas chondri sp. nov., a novel planctomycete isolated from the biofilm of the red alga Chondrus crispus.</title>
        <authorList>
            <person name="Vitorino I."/>
            <person name="Albuquerque L."/>
            <person name="Wiegand S."/>
            <person name="Kallscheuer N."/>
            <person name="da Costa M.S."/>
            <person name="Lobo-da-Cunha A."/>
            <person name="Jogler C."/>
            <person name="Lage O.M."/>
        </authorList>
    </citation>
    <scope>NUCLEOTIDE SEQUENCE [LARGE SCALE GENOMIC DNA]</scope>
    <source>
        <strain evidence="3 4">LzC2</strain>
    </source>
</reference>
<feature type="region of interest" description="Disordered" evidence="1">
    <location>
        <begin position="142"/>
        <end position="176"/>
    </location>
</feature>
<keyword evidence="4" id="KW-1185">Reference proteome</keyword>
<gene>
    <name evidence="3" type="ORF">LzC2_29600</name>
</gene>
<organism evidence="3 4">
    <name type="scientific">Alienimonas chondri</name>
    <dbReference type="NCBI Taxonomy" id="2681879"/>
    <lineage>
        <taxon>Bacteria</taxon>
        <taxon>Pseudomonadati</taxon>
        <taxon>Planctomycetota</taxon>
        <taxon>Planctomycetia</taxon>
        <taxon>Planctomycetales</taxon>
        <taxon>Planctomycetaceae</taxon>
        <taxon>Alienimonas</taxon>
    </lineage>
</organism>
<name>A0ABX1VG53_9PLAN</name>